<accession>S7TC63</accession>
<feature type="domain" description="Glycosyltransferase subfamily 4-like N-terminal" evidence="3">
    <location>
        <begin position="11"/>
        <end position="179"/>
    </location>
</feature>
<proteinExistence type="predicted"/>
<name>S7TC63_9BACT</name>
<dbReference type="CDD" id="cd03801">
    <property type="entry name" value="GT4_PimA-like"/>
    <property type="match status" value="1"/>
</dbReference>
<evidence type="ECO:0000313" key="4">
    <source>
        <dbReference type="EMBL" id="EPR34767.1"/>
    </source>
</evidence>
<dbReference type="RefSeq" id="WP_020886471.1">
    <property type="nucleotide sequence ID" value="NZ_ATHI01000006.1"/>
</dbReference>
<dbReference type="PANTHER" id="PTHR12526:SF510">
    <property type="entry name" value="D-INOSITOL 3-PHOSPHATE GLYCOSYLTRANSFERASE"/>
    <property type="match status" value="1"/>
</dbReference>
<dbReference type="Gene3D" id="3.40.50.2000">
    <property type="entry name" value="Glycogen Phosphorylase B"/>
    <property type="match status" value="2"/>
</dbReference>
<evidence type="ECO:0000256" key="2">
    <source>
        <dbReference type="ARBA" id="ARBA00022679"/>
    </source>
</evidence>
<dbReference type="PANTHER" id="PTHR12526">
    <property type="entry name" value="GLYCOSYLTRANSFERASE"/>
    <property type="match status" value="1"/>
</dbReference>
<dbReference type="Pfam" id="PF13692">
    <property type="entry name" value="Glyco_trans_1_4"/>
    <property type="match status" value="1"/>
</dbReference>
<dbReference type="InterPro" id="IPR028098">
    <property type="entry name" value="Glyco_trans_4-like_N"/>
</dbReference>
<protein>
    <submittedName>
        <fullName evidence="4">Glycosyl transferase group 1</fullName>
    </submittedName>
</protein>
<evidence type="ECO:0000313" key="5">
    <source>
        <dbReference type="Proteomes" id="UP000014975"/>
    </source>
</evidence>
<sequence>MAILVERLATYGGTEVFARRLAQALAERGHEVDVLCARAETDPPPGVGVVTLGRPPLGKAIKAAWFAITAERARKRGRYDVAISCGNTLTQDIARVSGGPLRVFQEKSIRAYPYGLARLTKRLRRALSPANAVGRAIQQRQFAVPGRVVCVSHLVRDWMAETFPHLAEHGMDVVYNQPDLTRFRPPSQAEREAARASFGIATGEAVVSLAGTNFMLKGVATAVAAMAELPSHIRLLVAGGRNPARFAAQAARLGVGNRVIFLGRVTDMPRLYHASDVFVLPTFYDTCANVVLEALASGAKAITTRDNGASFFLPAHCVLDDPADSHRLATLIKQALSEPAPTPFVWPDDVACGIEPYVALVDEILTTKRASSRKESR</sequence>
<dbReference type="SUPFAM" id="SSF53756">
    <property type="entry name" value="UDP-Glycosyltransferase/glycogen phosphorylase"/>
    <property type="match status" value="1"/>
</dbReference>
<dbReference type="PATRIC" id="fig|1121439.3.peg.987"/>
<gene>
    <name evidence="4" type="ORF">dsat_2586</name>
</gene>
<dbReference type="EMBL" id="ATHI01000006">
    <property type="protein sequence ID" value="EPR34767.1"/>
    <property type="molecule type" value="Genomic_DNA"/>
</dbReference>
<dbReference type="Pfam" id="PF13439">
    <property type="entry name" value="Glyco_transf_4"/>
    <property type="match status" value="1"/>
</dbReference>
<comment type="caution">
    <text evidence="4">The sequence shown here is derived from an EMBL/GenBank/DDBJ whole genome shotgun (WGS) entry which is preliminary data.</text>
</comment>
<organism evidence="4 5">
    <name type="scientific">Alkalidesulfovibrio alkalitolerans DSM 16529</name>
    <dbReference type="NCBI Taxonomy" id="1121439"/>
    <lineage>
        <taxon>Bacteria</taxon>
        <taxon>Pseudomonadati</taxon>
        <taxon>Thermodesulfobacteriota</taxon>
        <taxon>Desulfovibrionia</taxon>
        <taxon>Desulfovibrionales</taxon>
        <taxon>Desulfovibrionaceae</taxon>
        <taxon>Alkalidesulfovibrio</taxon>
    </lineage>
</organism>
<dbReference type="Proteomes" id="UP000014975">
    <property type="component" value="Unassembled WGS sequence"/>
</dbReference>
<reference evidence="4 5" key="1">
    <citation type="journal article" date="2013" name="Genome Announc.">
        <title>Draft genome sequences for three mercury-methylating, sulfate-reducing bacteria.</title>
        <authorList>
            <person name="Brown S.D."/>
            <person name="Hurt R.A.Jr."/>
            <person name="Gilmour C.C."/>
            <person name="Elias D.A."/>
        </authorList>
    </citation>
    <scope>NUCLEOTIDE SEQUENCE [LARGE SCALE GENOMIC DNA]</scope>
    <source>
        <strain evidence="4 5">DSM 16529</strain>
    </source>
</reference>
<evidence type="ECO:0000259" key="3">
    <source>
        <dbReference type="Pfam" id="PF13439"/>
    </source>
</evidence>
<dbReference type="AlphaFoldDB" id="S7TC63"/>
<dbReference type="GO" id="GO:0016757">
    <property type="term" value="F:glycosyltransferase activity"/>
    <property type="evidence" value="ECO:0007669"/>
    <property type="project" value="UniProtKB-KW"/>
</dbReference>
<keyword evidence="5" id="KW-1185">Reference proteome</keyword>
<dbReference type="STRING" id="1121439.dsat_2586"/>
<dbReference type="eggNOG" id="COG0438">
    <property type="taxonomic scope" value="Bacteria"/>
</dbReference>
<keyword evidence="1" id="KW-0328">Glycosyltransferase</keyword>
<evidence type="ECO:0000256" key="1">
    <source>
        <dbReference type="ARBA" id="ARBA00022676"/>
    </source>
</evidence>
<keyword evidence="2 4" id="KW-0808">Transferase</keyword>